<gene>
    <name evidence="3" type="ORF">EI97DRAFT_465993</name>
</gene>
<sequence>MDAVEAHSAELQGDAHIAPSDDRKKCSFEGRIITCEDGSSWKIAAPVSSPRYQRVNSPCEATQVYTCICVEDPTGNHDGLEAVVKVKYQIRGSRPSIVEYEHLVEENLELARYWLHATTNPVEIPNQSGINEVRALRYLSQKNCPYTPHYLGYSCLTLEEGVDHEGIVGGYAFFIIMTKVPGQPLLSVFLNLSASEREEVRQAFKEAITEFHALGMVHRDAGMRNLLWDRESRKCYIIDFEEHEIYRTPYITEFGDYLYERWELSDSQYSSFSRETSTES</sequence>
<name>A0A6A6JMX8_WESOR</name>
<dbReference type="SUPFAM" id="SSF56112">
    <property type="entry name" value="Protein kinase-like (PK-like)"/>
    <property type="match status" value="1"/>
</dbReference>
<evidence type="ECO:0000313" key="3">
    <source>
        <dbReference type="EMBL" id="KAF2277877.1"/>
    </source>
</evidence>
<dbReference type="Pfam" id="PF06293">
    <property type="entry name" value="Kdo"/>
    <property type="match status" value="1"/>
</dbReference>
<keyword evidence="4" id="KW-1185">Reference proteome</keyword>
<organism evidence="3 4">
    <name type="scientific">Westerdykella ornata</name>
    <dbReference type="NCBI Taxonomy" id="318751"/>
    <lineage>
        <taxon>Eukaryota</taxon>
        <taxon>Fungi</taxon>
        <taxon>Dikarya</taxon>
        <taxon>Ascomycota</taxon>
        <taxon>Pezizomycotina</taxon>
        <taxon>Dothideomycetes</taxon>
        <taxon>Pleosporomycetidae</taxon>
        <taxon>Pleosporales</taxon>
        <taxon>Sporormiaceae</taxon>
        <taxon>Westerdykella</taxon>
    </lineage>
</organism>
<dbReference type="OrthoDB" id="5401170at2759"/>
<dbReference type="AlphaFoldDB" id="A0A6A6JMX8"/>
<feature type="domain" description="Protein kinase" evidence="2">
    <location>
        <begin position="83"/>
        <end position="280"/>
    </location>
</feature>
<proteinExistence type="predicted"/>
<dbReference type="InterPro" id="IPR000719">
    <property type="entry name" value="Prot_kinase_dom"/>
</dbReference>
<feature type="region of interest" description="Disordered" evidence="1">
    <location>
        <begin position="1"/>
        <end position="22"/>
    </location>
</feature>
<dbReference type="Proteomes" id="UP000800097">
    <property type="component" value="Unassembled WGS sequence"/>
</dbReference>
<accession>A0A6A6JMX8</accession>
<reference evidence="3" key="1">
    <citation type="journal article" date="2020" name="Stud. Mycol.">
        <title>101 Dothideomycetes genomes: a test case for predicting lifestyles and emergence of pathogens.</title>
        <authorList>
            <person name="Haridas S."/>
            <person name="Albert R."/>
            <person name="Binder M."/>
            <person name="Bloem J."/>
            <person name="Labutti K."/>
            <person name="Salamov A."/>
            <person name="Andreopoulos B."/>
            <person name="Baker S."/>
            <person name="Barry K."/>
            <person name="Bills G."/>
            <person name="Bluhm B."/>
            <person name="Cannon C."/>
            <person name="Castanera R."/>
            <person name="Culley D."/>
            <person name="Daum C."/>
            <person name="Ezra D."/>
            <person name="Gonzalez J."/>
            <person name="Henrissat B."/>
            <person name="Kuo A."/>
            <person name="Liang C."/>
            <person name="Lipzen A."/>
            <person name="Lutzoni F."/>
            <person name="Magnuson J."/>
            <person name="Mondo S."/>
            <person name="Nolan M."/>
            <person name="Ohm R."/>
            <person name="Pangilinan J."/>
            <person name="Park H.-J."/>
            <person name="Ramirez L."/>
            <person name="Alfaro M."/>
            <person name="Sun H."/>
            <person name="Tritt A."/>
            <person name="Yoshinaga Y."/>
            <person name="Zwiers L.-H."/>
            <person name="Turgeon B."/>
            <person name="Goodwin S."/>
            <person name="Spatafora J."/>
            <person name="Crous P."/>
            <person name="Grigoriev I."/>
        </authorList>
    </citation>
    <scope>NUCLEOTIDE SEQUENCE</scope>
    <source>
        <strain evidence="3">CBS 379.55</strain>
    </source>
</reference>
<dbReference type="GO" id="GO:0005524">
    <property type="term" value="F:ATP binding"/>
    <property type="evidence" value="ECO:0007669"/>
    <property type="project" value="InterPro"/>
</dbReference>
<evidence type="ECO:0000313" key="4">
    <source>
        <dbReference type="Proteomes" id="UP000800097"/>
    </source>
</evidence>
<dbReference type="GO" id="GO:0004672">
    <property type="term" value="F:protein kinase activity"/>
    <property type="evidence" value="ECO:0007669"/>
    <property type="project" value="InterPro"/>
</dbReference>
<dbReference type="InterPro" id="IPR011009">
    <property type="entry name" value="Kinase-like_dom_sf"/>
</dbReference>
<evidence type="ECO:0000256" key="1">
    <source>
        <dbReference type="SAM" id="MobiDB-lite"/>
    </source>
</evidence>
<dbReference type="PROSITE" id="PS50011">
    <property type="entry name" value="PROTEIN_KINASE_DOM"/>
    <property type="match status" value="1"/>
</dbReference>
<protein>
    <recommendedName>
        <fullName evidence="2">Protein kinase domain-containing protein</fullName>
    </recommendedName>
</protein>
<dbReference type="RefSeq" id="XP_033655416.1">
    <property type="nucleotide sequence ID" value="XM_033801510.1"/>
</dbReference>
<evidence type="ECO:0000259" key="2">
    <source>
        <dbReference type="PROSITE" id="PS50011"/>
    </source>
</evidence>
<dbReference type="EMBL" id="ML986489">
    <property type="protein sequence ID" value="KAF2277877.1"/>
    <property type="molecule type" value="Genomic_DNA"/>
</dbReference>
<dbReference type="Gene3D" id="1.10.510.10">
    <property type="entry name" value="Transferase(Phosphotransferase) domain 1"/>
    <property type="match status" value="1"/>
</dbReference>
<dbReference type="GeneID" id="54554685"/>